<reference evidence="1" key="2">
    <citation type="journal article" date="2015" name="Genome Announc.">
        <title>Draft Genome Sequence of Filamentous Marine Cyanobacterium Lyngbya confervoides Strain BDU141951.</title>
        <authorList>
            <person name="Chandrababunaidu M.M."/>
            <person name="Sen D."/>
            <person name="Tripathy S."/>
        </authorList>
    </citation>
    <scope>NUCLEOTIDE SEQUENCE</scope>
    <source>
        <strain evidence="1">BDU141951</strain>
    </source>
</reference>
<reference evidence="1" key="1">
    <citation type="submission" date="2014-11" db="EMBL/GenBank/DDBJ databases">
        <authorList>
            <person name="Malar M.C."/>
            <person name="Sen D."/>
            <person name="Tripathy S."/>
        </authorList>
    </citation>
    <scope>NUCLEOTIDE SEQUENCE</scope>
    <source>
        <strain evidence="1">BDU141951</strain>
    </source>
</reference>
<dbReference type="InterPro" id="IPR025148">
    <property type="entry name" value="AtzG-like"/>
</dbReference>
<organism evidence="1">
    <name type="scientific">Lyngbya confervoides BDU141951</name>
    <dbReference type="NCBI Taxonomy" id="1574623"/>
    <lineage>
        <taxon>Bacteria</taxon>
        <taxon>Bacillati</taxon>
        <taxon>Cyanobacteriota</taxon>
        <taxon>Cyanophyceae</taxon>
        <taxon>Oscillatoriophycideae</taxon>
        <taxon>Oscillatoriales</taxon>
        <taxon>Microcoleaceae</taxon>
        <taxon>Lyngbya</taxon>
    </lineage>
</organism>
<comment type="caution">
    <text evidence="1">The sequence shown here is derived from an EMBL/GenBank/DDBJ whole genome shotgun (WGS) entry which is preliminary data.</text>
</comment>
<sequence length="60" mass="6654">MSLVEVQTYVEQAAKLLGLSLPESVEPQVVENFVRVVAIAQPVLEFELPDTLESAPRFEP</sequence>
<protein>
    <submittedName>
        <fullName evidence="1">DUF4089 domain-containing protein</fullName>
    </submittedName>
</protein>
<reference evidence="1" key="3">
    <citation type="submission" date="2020-02" db="EMBL/GenBank/DDBJ databases">
        <authorList>
            <person name="Sarangi A.N."/>
            <person name="Ghosh S."/>
            <person name="Mukherjee M."/>
            <person name="Tripathy S."/>
        </authorList>
    </citation>
    <scope>NUCLEOTIDE SEQUENCE</scope>
    <source>
        <strain evidence="1">BDU141951</strain>
    </source>
</reference>
<dbReference type="Pfam" id="PF13318">
    <property type="entry name" value="AtzG-like"/>
    <property type="match status" value="1"/>
</dbReference>
<evidence type="ECO:0000313" key="1">
    <source>
        <dbReference type="EMBL" id="NEV67287.1"/>
    </source>
</evidence>
<name>A0A0C1YLT1_9CYAN</name>
<dbReference type="AlphaFoldDB" id="A0A0C1YLT1"/>
<gene>
    <name evidence="1" type="ORF">QQ91_009180</name>
</gene>
<dbReference type="EMBL" id="JTHE02000003">
    <property type="protein sequence ID" value="NEV67287.1"/>
    <property type="molecule type" value="Genomic_DNA"/>
</dbReference>
<proteinExistence type="predicted"/>
<accession>A0A0C1YLT1</accession>